<feature type="transmembrane region" description="Helical" evidence="15">
    <location>
        <begin position="369"/>
        <end position="387"/>
    </location>
</feature>
<feature type="transmembrane region" description="Helical" evidence="15">
    <location>
        <begin position="15"/>
        <end position="34"/>
    </location>
</feature>
<comment type="subcellular location">
    <subcellularLocation>
        <location evidence="1">Cell membrane</location>
    </subcellularLocation>
</comment>
<evidence type="ECO:0000313" key="18">
    <source>
        <dbReference type="Proteomes" id="UP000248889"/>
    </source>
</evidence>
<evidence type="ECO:0000256" key="12">
    <source>
        <dbReference type="ARBA" id="ARBA00043237"/>
    </source>
</evidence>
<name>A0A2X0K1V6_9ACTN</name>
<evidence type="ECO:0000256" key="6">
    <source>
        <dbReference type="ARBA" id="ARBA00022676"/>
    </source>
</evidence>
<evidence type="ECO:0000259" key="16">
    <source>
        <dbReference type="Pfam" id="PF00535"/>
    </source>
</evidence>
<feature type="domain" description="Glycosyltransferase 2-like" evidence="16">
    <location>
        <begin position="88"/>
        <end position="257"/>
    </location>
</feature>
<evidence type="ECO:0000256" key="1">
    <source>
        <dbReference type="ARBA" id="ARBA00004236"/>
    </source>
</evidence>
<dbReference type="SUPFAM" id="SSF53448">
    <property type="entry name" value="Nucleotide-diphospho-sugar transferases"/>
    <property type="match status" value="1"/>
</dbReference>
<comment type="caution">
    <text evidence="17">The sequence shown here is derived from an EMBL/GenBank/DDBJ whole genome shotgun (WGS) entry which is preliminary data.</text>
</comment>
<evidence type="ECO:0000256" key="11">
    <source>
        <dbReference type="ARBA" id="ARBA00042148"/>
    </source>
</evidence>
<comment type="function">
    <text evidence="9">Glycosaminoglycan synthesis. The hyaluronic acid capsule is involved in the pathogenicity of group A Streptococci; it may be the major virulence determinant.</text>
</comment>
<keyword evidence="8 15" id="KW-0472">Membrane</keyword>
<dbReference type="EC" id="2.4.1.212" evidence="4"/>
<keyword evidence="7 17" id="KW-0808">Transferase</keyword>
<feature type="transmembrane region" description="Helical" evidence="15">
    <location>
        <begin position="336"/>
        <end position="357"/>
    </location>
</feature>
<dbReference type="PANTHER" id="PTHR22913">
    <property type="entry name" value="HYALURONAN SYNTHASE"/>
    <property type="match status" value="1"/>
</dbReference>
<evidence type="ECO:0000256" key="5">
    <source>
        <dbReference type="ARBA" id="ARBA00022475"/>
    </source>
</evidence>
<accession>A0A2X0K1V6</accession>
<dbReference type="PANTHER" id="PTHR22913:SF12">
    <property type="entry name" value="MANNURONAN SYNTHASE"/>
    <property type="match status" value="1"/>
</dbReference>
<dbReference type="AlphaFoldDB" id="A0A2X0K1V6"/>
<dbReference type="InterPro" id="IPR001173">
    <property type="entry name" value="Glyco_trans_2-like"/>
</dbReference>
<dbReference type="GO" id="GO:0050501">
    <property type="term" value="F:hyaluronan synthase activity"/>
    <property type="evidence" value="ECO:0007669"/>
    <property type="project" value="UniProtKB-EC"/>
</dbReference>
<keyword evidence="15" id="KW-1133">Transmembrane helix</keyword>
<dbReference type="OrthoDB" id="9797391at2"/>
<dbReference type="Pfam" id="PF00535">
    <property type="entry name" value="Glycos_transf_2"/>
    <property type="match status" value="1"/>
</dbReference>
<organism evidence="17 18">
    <name type="scientific">Streptacidiphilus pinicola</name>
    <dbReference type="NCBI Taxonomy" id="2219663"/>
    <lineage>
        <taxon>Bacteria</taxon>
        <taxon>Bacillati</taxon>
        <taxon>Actinomycetota</taxon>
        <taxon>Actinomycetes</taxon>
        <taxon>Kitasatosporales</taxon>
        <taxon>Streptomycetaceae</taxon>
        <taxon>Streptacidiphilus</taxon>
    </lineage>
</organism>
<comment type="pathway">
    <text evidence="2">Glycan biosynthesis; hyaluronan biosynthesis.</text>
</comment>
<keyword evidence="6" id="KW-0328">Glycosyltransferase</keyword>
<dbReference type="GO" id="GO:0085029">
    <property type="term" value="P:extracellular matrix assembly"/>
    <property type="evidence" value="ECO:0007669"/>
    <property type="project" value="TreeGrafter"/>
</dbReference>
<keyword evidence="18" id="KW-1185">Reference proteome</keyword>
<evidence type="ECO:0000256" key="15">
    <source>
        <dbReference type="SAM" id="Phobius"/>
    </source>
</evidence>
<dbReference type="InterPro" id="IPR029044">
    <property type="entry name" value="Nucleotide-diphossugar_trans"/>
</dbReference>
<evidence type="ECO:0000256" key="13">
    <source>
        <dbReference type="ARBA" id="ARBA00047709"/>
    </source>
</evidence>
<dbReference type="EMBL" id="QKYN01000154">
    <property type="protein sequence ID" value="RAG81549.1"/>
    <property type="molecule type" value="Genomic_DNA"/>
</dbReference>
<proteinExistence type="inferred from homology"/>
<comment type="similarity">
    <text evidence="3">Belongs to the NodC/HAS family.</text>
</comment>
<evidence type="ECO:0000256" key="14">
    <source>
        <dbReference type="ARBA" id="ARBA00048168"/>
    </source>
</evidence>
<gene>
    <name evidence="17" type="ORF">DN069_32360</name>
</gene>
<evidence type="ECO:0000256" key="7">
    <source>
        <dbReference type="ARBA" id="ARBA00022679"/>
    </source>
</evidence>
<reference evidence="17 18" key="1">
    <citation type="submission" date="2018-06" db="EMBL/GenBank/DDBJ databases">
        <title>Streptacidiphilus pinicola sp. nov., isolated from pine grove soil.</title>
        <authorList>
            <person name="Roh S.G."/>
            <person name="Park S."/>
            <person name="Kim M.-K."/>
            <person name="Yun B.-R."/>
            <person name="Park J."/>
            <person name="Kim M.J."/>
            <person name="Kim Y.S."/>
            <person name="Kim S.B."/>
        </authorList>
    </citation>
    <scope>NUCLEOTIDE SEQUENCE [LARGE SCALE GENOMIC DNA]</scope>
    <source>
        <strain evidence="17 18">MMS16-CNU450</strain>
    </source>
</reference>
<dbReference type="RefSeq" id="WP_111506813.1">
    <property type="nucleotide sequence ID" value="NZ_QKYN01000154.1"/>
</dbReference>
<feature type="transmembrane region" description="Helical" evidence="15">
    <location>
        <begin position="46"/>
        <end position="65"/>
    </location>
</feature>
<keyword evidence="15" id="KW-0812">Transmembrane</keyword>
<dbReference type="Proteomes" id="UP000248889">
    <property type="component" value="Unassembled WGS sequence"/>
</dbReference>
<evidence type="ECO:0000256" key="10">
    <source>
        <dbReference type="ARBA" id="ARBA00040508"/>
    </source>
</evidence>
<sequence>MAAPTARYGGTRRTILLAALPVAGFTAWAIWHLYTVARAFGGHGNSLAFAWAFSFLLLWWVPLSWMERPATTTDRQQRQLDDLVVIVQVPVYNEDEAALRACLQSLLDQTRLPDRVAVVDDGSTDPMLGVKAWFLRAADEAQITATWVRQANAGKRHAQTTALQHDDSDIIVTLDSDTVLDTNAIAEGLKPFADPKVTSVAGLVAVLNTRTNWLTFLTVMLYTPFTRGFRSAQSVLKRVTVNSGTLAFYRGDVIRRYLDSYAHETFLGQPMQMNDDSLTTFYGLLHGDAVHQPTSVGYTLVPATFSAYRRQQMRWMRGTFARTAWWWRYAPLHSPVFWMPLLEVVQLLMSIVVPVALLLQPQARHDLAAIGWSTLLVGVGVNYMISLRFFMLSRSDEPLWLHVLLFLSAPIAGLWRILIVKPMYLWAMCSFWRVGSWGTRAKVEVGLG</sequence>
<dbReference type="GO" id="GO:0005886">
    <property type="term" value="C:plasma membrane"/>
    <property type="evidence" value="ECO:0007669"/>
    <property type="project" value="UniProtKB-SubCell"/>
</dbReference>
<comment type="catalytic activity">
    <reaction evidence="14">
        <text>N-acetyl-beta-D-glucosaminyl-(1-&gt;4)-[hyaluronan](n) + UDP-alpha-D-glucuronate = [hyaluronan](n+1) + UDP + H(+)</text>
        <dbReference type="Rhea" id="RHEA:12528"/>
        <dbReference type="Rhea" id="RHEA-COMP:12585"/>
        <dbReference type="Rhea" id="RHEA-COMP:12587"/>
        <dbReference type="ChEBI" id="CHEBI:15378"/>
        <dbReference type="ChEBI" id="CHEBI:58052"/>
        <dbReference type="ChEBI" id="CHEBI:58223"/>
        <dbReference type="ChEBI" id="CHEBI:132153"/>
        <dbReference type="ChEBI" id="CHEBI:132154"/>
        <dbReference type="EC" id="2.4.1.212"/>
    </reaction>
</comment>
<keyword evidence="5" id="KW-1003">Cell membrane</keyword>
<evidence type="ECO:0000256" key="8">
    <source>
        <dbReference type="ARBA" id="ARBA00023136"/>
    </source>
</evidence>
<protein>
    <recommendedName>
        <fullName evidence="10">Hyaluronan synthase</fullName>
        <ecNumber evidence="4">2.4.1.212</ecNumber>
    </recommendedName>
    <alternativeName>
        <fullName evidence="12">Hyaluronate synthase</fullName>
    </alternativeName>
    <alternativeName>
        <fullName evidence="11">Hyaluronic acid synthase</fullName>
    </alternativeName>
</protein>
<evidence type="ECO:0000256" key="9">
    <source>
        <dbReference type="ARBA" id="ARBA00037408"/>
    </source>
</evidence>
<comment type="catalytic activity">
    <reaction evidence="13">
        <text>[hyaluronan](n) + UDP-N-acetyl-alpha-D-glucosamine = N-acetyl-beta-D-glucosaminyl-(1-&gt;4)-[hyaluronan](n) + UDP + H(+)</text>
        <dbReference type="Rhea" id="RHEA:20465"/>
        <dbReference type="Rhea" id="RHEA-COMP:12583"/>
        <dbReference type="Rhea" id="RHEA-COMP:12585"/>
        <dbReference type="ChEBI" id="CHEBI:15378"/>
        <dbReference type="ChEBI" id="CHEBI:57705"/>
        <dbReference type="ChEBI" id="CHEBI:58223"/>
        <dbReference type="ChEBI" id="CHEBI:132153"/>
        <dbReference type="ChEBI" id="CHEBI:132154"/>
        <dbReference type="EC" id="2.4.1.212"/>
    </reaction>
</comment>
<feature type="transmembrane region" description="Helical" evidence="15">
    <location>
        <begin position="399"/>
        <end position="418"/>
    </location>
</feature>
<dbReference type="Gene3D" id="3.90.550.10">
    <property type="entry name" value="Spore Coat Polysaccharide Biosynthesis Protein SpsA, Chain A"/>
    <property type="match status" value="1"/>
</dbReference>
<dbReference type="GO" id="GO:0030213">
    <property type="term" value="P:hyaluronan biosynthetic process"/>
    <property type="evidence" value="ECO:0007669"/>
    <property type="project" value="TreeGrafter"/>
</dbReference>
<evidence type="ECO:0000256" key="4">
    <source>
        <dbReference type="ARBA" id="ARBA00012207"/>
    </source>
</evidence>
<evidence type="ECO:0000256" key="2">
    <source>
        <dbReference type="ARBA" id="ARBA00004698"/>
    </source>
</evidence>
<evidence type="ECO:0000256" key="3">
    <source>
        <dbReference type="ARBA" id="ARBA00006782"/>
    </source>
</evidence>
<evidence type="ECO:0000313" key="17">
    <source>
        <dbReference type="EMBL" id="RAG81549.1"/>
    </source>
</evidence>